<keyword evidence="1" id="KW-0812">Transmembrane</keyword>
<keyword evidence="1" id="KW-1133">Transmembrane helix</keyword>
<evidence type="ECO:0000256" key="1">
    <source>
        <dbReference type="SAM" id="Phobius"/>
    </source>
</evidence>
<dbReference type="OrthoDB" id="14720at2"/>
<keyword evidence="1" id="KW-0472">Membrane</keyword>
<name>A0A285NV29_9AQUI</name>
<feature type="transmembrane region" description="Helical" evidence="1">
    <location>
        <begin position="38"/>
        <end position="56"/>
    </location>
</feature>
<evidence type="ECO:0000313" key="2">
    <source>
        <dbReference type="EMBL" id="SNZ13299.1"/>
    </source>
</evidence>
<evidence type="ECO:0000313" key="3">
    <source>
        <dbReference type="Proteomes" id="UP000218627"/>
    </source>
</evidence>
<feature type="transmembrane region" description="Helical" evidence="1">
    <location>
        <begin position="15"/>
        <end position="33"/>
    </location>
</feature>
<evidence type="ECO:0008006" key="4">
    <source>
        <dbReference type="Google" id="ProtNLM"/>
    </source>
</evidence>
<dbReference type="Proteomes" id="UP000218627">
    <property type="component" value="Unassembled WGS sequence"/>
</dbReference>
<dbReference type="AlphaFoldDB" id="A0A285NV29"/>
<protein>
    <recommendedName>
        <fullName evidence="4">Zinc-ribbon domain-containing protein</fullName>
    </recommendedName>
</protein>
<keyword evidence="3" id="KW-1185">Reference proteome</keyword>
<feature type="transmembrane region" description="Helical" evidence="1">
    <location>
        <begin position="62"/>
        <end position="88"/>
    </location>
</feature>
<sequence length="119" mass="14439">MDWLKTVEPLFRESLLQFFIWMALIHVLAQVFLDRRIAFWIASISATYLWIKYYEIFTPIKAWLIILGIFSFYLLLKYLFHFNIFLYLKGRKRCPMCYSEVHIKAIVCPYCHNKLKDST</sequence>
<organism evidence="2 3">
    <name type="scientific">Hydrogenobacter hydrogenophilus</name>
    <dbReference type="NCBI Taxonomy" id="35835"/>
    <lineage>
        <taxon>Bacteria</taxon>
        <taxon>Pseudomonadati</taxon>
        <taxon>Aquificota</taxon>
        <taxon>Aquificia</taxon>
        <taxon>Aquificales</taxon>
        <taxon>Aquificaceae</taxon>
        <taxon>Hydrogenobacter</taxon>
    </lineage>
</organism>
<proteinExistence type="predicted"/>
<reference evidence="3" key="1">
    <citation type="submission" date="2017-09" db="EMBL/GenBank/DDBJ databases">
        <authorList>
            <person name="Varghese N."/>
            <person name="Submissions S."/>
        </authorList>
    </citation>
    <scope>NUCLEOTIDE SEQUENCE [LARGE SCALE GENOMIC DNA]</scope>
    <source>
        <strain evidence="3">DSM 2913</strain>
    </source>
</reference>
<gene>
    <name evidence="2" type="ORF">SAMN06265353_0691</name>
</gene>
<dbReference type="EMBL" id="OBEN01000002">
    <property type="protein sequence ID" value="SNZ13299.1"/>
    <property type="molecule type" value="Genomic_DNA"/>
</dbReference>
<accession>A0A285NV29</accession>